<dbReference type="Pfam" id="PF13332">
    <property type="entry name" value="Fil_haemagg_2"/>
    <property type="match status" value="3"/>
</dbReference>
<feature type="non-terminal residue" evidence="4">
    <location>
        <position position="1873"/>
    </location>
</feature>
<dbReference type="InterPro" id="IPR012334">
    <property type="entry name" value="Pectin_lyas_fold"/>
</dbReference>
<dbReference type="Proteomes" id="UP000016368">
    <property type="component" value="Unassembled WGS sequence"/>
</dbReference>
<evidence type="ECO:0000256" key="1">
    <source>
        <dbReference type="SAM" id="Coils"/>
    </source>
</evidence>
<name>F3KT32_9BURK</name>
<dbReference type="NCBIfam" id="TIGR01731">
    <property type="entry name" value="fil_hemag_20aa"/>
    <property type="match status" value="12"/>
</dbReference>
<dbReference type="InterPro" id="IPR008638">
    <property type="entry name" value="FhaB/CdiA-like_TPS"/>
</dbReference>
<dbReference type="GO" id="GO:0003824">
    <property type="term" value="F:catalytic activity"/>
    <property type="evidence" value="ECO:0007669"/>
    <property type="project" value="UniProtKB-ARBA"/>
</dbReference>
<dbReference type="InterPro" id="IPR025157">
    <property type="entry name" value="Hemagglutinin_rpt"/>
</dbReference>
<keyword evidence="1" id="KW-0175">Coiled coil</keyword>
<dbReference type="InterPro" id="IPR010069">
    <property type="entry name" value="CdiA_FHA1_rpt"/>
</dbReference>
<dbReference type="EMBL" id="AEGR01000054">
    <property type="protein sequence ID" value="EGI77028.1"/>
    <property type="molecule type" value="Genomic_DNA"/>
</dbReference>
<feature type="region of interest" description="Disordered" evidence="2">
    <location>
        <begin position="1"/>
        <end position="21"/>
    </location>
</feature>
<evidence type="ECO:0000313" key="4">
    <source>
        <dbReference type="EMBL" id="EGI77028.1"/>
    </source>
</evidence>
<dbReference type="NCBIfam" id="TIGR01901">
    <property type="entry name" value="adhes_NPXG"/>
    <property type="match status" value="1"/>
</dbReference>
<feature type="coiled-coil region" evidence="1">
    <location>
        <begin position="1822"/>
        <end position="1849"/>
    </location>
</feature>
<dbReference type="Gene3D" id="2.160.20.10">
    <property type="entry name" value="Single-stranded right-handed beta-helix, Pectin lyase-like"/>
    <property type="match status" value="1"/>
</dbReference>
<feature type="region of interest" description="Disordered" evidence="2">
    <location>
        <begin position="1697"/>
        <end position="1718"/>
    </location>
</feature>
<dbReference type="Pfam" id="PF05860">
    <property type="entry name" value="TPS"/>
    <property type="match status" value="1"/>
</dbReference>
<gene>
    <name evidence="4" type="ORF">HGR_08064</name>
</gene>
<dbReference type="SUPFAM" id="SSF51126">
    <property type="entry name" value="Pectin lyase-like"/>
    <property type="match status" value="1"/>
</dbReference>
<evidence type="ECO:0000313" key="5">
    <source>
        <dbReference type="Proteomes" id="UP000016368"/>
    </source>
</evidence>
<dbReference type="OrthoDB" id="5666689at2"/>
<dbReference type="eggNOG" id="COG3210">
    <property type="taxonomic scope" value="Bacteria"/>
</dbReference>
<reference evidence="4 5" key="1">
    <citation type="journal article" date="2011" name="EMBO J.">
        <title>Structural diversity of bacterial flagellar motors.</title>
        <authorList>
            <person name="Chen S."/>
            <person name="Beeby M."/>
            <person name="Murphy G.E."/>
            <person name="Leadbetter J.R."/>
            <person name="Hendrixson D.R."/>
            <person name="Briegel A."/>
            <person name="Li Z."/>
            <person name="Shi J."/>
            <person name="Tocheva E.I."/>
            <person name="Muller A."/>
            <person name="Dobro M.J."/>
            <person name="Jensen G.J."/>
        </authorList>
    </citation>
    <scope>NUCLEOTIDE SEQUENCE [LARGE SCALE GENOMIC DNA]</scope>
    <source>
        <strain evidence="4 5">ATCC 19624</strain>
    </source>
</reference>
<evidence type="ECO:0000259" key="3">
    <source>
        <dbReference type="SMART" id="SM00912"/>
    </source>
</evidence>
<dbReference type="SMART" id="SM00912">
    <property type="entry name" value="Haemagg_act"/>
    <property type="match status" value="1"/>
</dbReference>
<organism evidence="4 5">
    <name type="scientific">Hylemonella gracilis ATCC 19624</name>
    <dbReference type="NCBI Taxonomy" id="887062"/>
    <lineage>
        <taxon>Bacteria</taxon>
        <taxon>Pseudomonadati</taxon>
        <taxon>Pseudomonadota</taxon>
        <taxon>Betaproteobacteria</taxon>
        <taxon>Burkholderiales</taxon>
        <taxon>Comamonadaceae</taxon>
        <taxon>Hylemonella</taxon>
    </lineage>
</organism>
<dbReference type="STRING" id="887062.HGR_08064"/>
<dbReference type="InterPro" id="IPR008619">
    <property type="entry name" value="Filamentous_hemagglutn_rpt"/>
</dbReference>
<accession>F3KT32</accession>
<dbReference type="Pfam" id="PF05594">
    <property type="entry name" value="Fil_haemagg"/>
    <property type="match status" value="9"/>
</dbReference>
<keyword evidence="5" id="KW-1185">Reference proteome</keyword>
<protein>
    <submittedName>
        <fullName evidence="4">Filamentous hemagglutinin family outer membrane protein</fullName>
    </submittedName>
</protein>
<feature type="domain" description="Filamentous haemagglutinin FhaB/tRNA nuclease CdiA-like TPS" evidence="3">
    <location>
        <begin position="84"/>
        <end position="204"/>
    </location>
</feature>
<proteinExistence type="predicted"/>
<evidence type="ECO:0000256" key="2">
    <source>
        <dbReference type="SAM" id="MobiDB-lite"/>
    </source>
</evidence>
<comment type="caution">
    <text evidence="4">The sequence shown here is derived from an EMBL/GenBank/DDBJ whole genome shotgun (WGS) entry which is preliminary data.</text>
</comment>
<dbReference type="InterPro" id="IPR011050">
    <property type="entry name" value="Pectin_lyase_fold/virulence"/>
</dbReference>
<dbReference type="RefSeq" id="WP_006297650.1">
    <property type="nucleotide sequence ID" value="NZ_AEGR01000054.1"/>
</dbReference>
<sequence length="1873" mass="194096">MAHLNLNMHKGKIMQQGLKQDRHMDRRNEAGQDRRLGFTAAQRKRIAAGVLLSYLCYPGVVLAQAAGVEAAANSPHAPQITQSQNNTTVVNINQASKDGVSRNQYNQFNVGPKGLILNNSTAITQTQLAGYIDGNAALKGQAARIILNEVTSANPSALRGYTEIAGQRAEFILANPNGISCNGCGFINTSRSTLTTGTAQFGANGGLTGFRVDGGQIAIEGQGLNASNVDQLDLLSRTIRINGQLWAQQLNLVTGRNVVDHATLAATPLAGGDSNTTGVALDVAAIGGMYANVIRIVGTEKGFGVNSQGQMIADKDFTLAADGRITHSGLVQATQGQLTIQTRDVLDNTGTVSGKNVNVSADAIQNAASAVLAAEQRLDLSAARQLDNAGQVQAANARIQAETLRNAQTGLIATSQQLDITSSQALSNAGRVQAGNANINAASVDNAANAVLLAQQALAITTAQQFANAGRVQAGSATVTAGQFNNAASGTVAGDQALSISSAGTLVNEGQIAAVQNLSLSATGALTLAGTTQANEGTLTLHTDAALDNTGTTGGRNVVATAASVHNSSAATLLAEDTLSLTTAGALNNEGNVQANNANITAGSISNAANALVYADRDLQINSAGAVSNQGAVTASQNLSLTAQGDINQNGLMQAIDGQLTVQGHQALNNTGLIGGRNASLSAVTLTNSANAVLLADEQLNLTATGLLTNAGGVQATDITVTAGSVSNTKDGLMFAEGALQLTTGGTLENKGALVAQDMTLQARNLNNTSGAVLLALGDADIRVTETLRNASATIEAEGNLRIEAGTLRNEREVFEVSAVVTVRQYNDIELDVTDDYRSGLRSYTETVTNHVVAVDSPQGRILSGGDMTLNVHDTLDNVYSTISAGNDLFVKAKSPRNQDYTVDNTTVHDGQDILTGFLRVCGRDGANDNFFWCTPQYTFDYDKTSKTTVRLASSTFSANRNLTGEFVELKNGSPVDALAQSQAAAHQGPDRDATLPDLILGQDGYQLPSSALVKPSNSPNHPYLVETDPRLTSYKTFISSDYILDKLDYDFAETPKRLGDGFVEQRLVRDQLLSQTGFQYLDGYDNLEKQYVGLMENALEQTQALSLSPGVALTPQQIAQLQEPIVWMVLESFETAFGVQTALVPKVYLGHNDNIVLRSDGSLLASGGSMSLNVAGGLSNSGTIQSGDALSIETGGDLYNLSGAITAQGGLGLKVGGDLVVETVVDALLVGQQATISGGSVSMDVAGDARFTGASLEAEEGLSVQVGGDLRSENTSFNAGGDMTLAAQGNVMLVAVAQTTQTSSGGRTTTETEHLTNQLQAGGNLTIKAGGNLLSEGTSFQADGDMALSARGNVTLAAVTNESQTLGRRYEQSSTTVVGNELDAGGNLSIRSGGDLVSTASTVQAGDTLSLAADGDVLLLAATERDYSYEKTTSTSGGTFNKKKTTKTSTEETLSNVGNTLSGENIQIQSGGLLHIHASTLDAEQDITLQAENIALTAGIDQEYERDTKVTKSTFKVKSQDKGSMEQTAVATELNAANIKVLATGNVQITASNLNAEETLAIGDVAVQQQADGSFVAVNGEGTPENLIVDTLALKSESWNEKSEGYRGVAADLMKGFAVAAGALAQTLDMKAPEIKLGESSSQKTTTVTQQSSTLNAGEQLVLAAQNNVMLIGAEVSTEGTAILSAANVTLEAAAETSTSETSHSEHTIGGVGGKLNKDEVSLGGMKEVKTTETTTTTSTTHKGTTLNVGNLAVLATQDVNIVASKVDVDGQAIVQAGGSVNITGKQDTTSTETRKEVETTTTTVGVRNAYMDTAMAVKAAKEAVEAAAKAEEAYDEAKKRVDSGELAKAALKDYETNRNMAVAAATQAPMA</sequence>